<dbReference type="Proteomes" id="UP000184600">
    <property type="component" value="Unassembled WGS sequence"/>
</dbReference>
<evidence type="ECO:0000313" key="1">
    <source>
        <dbReference type="EMBL" id="SHO58148.1"/>
    </source>
</evidence>
<organism evidence="1 2">
    <name type="scientific">Vibrio quintilis</name>
    <dbReference type="NCBI Taxonomy" id="1117707"/>
    <lineage>
        <taxon>Bacteria</taxon>
        <taxon>Pseudomonadati</taxon>
        <taxon>Pseudomonadota</taxon>
        <taxon>Gammaproteobacteria</taxon>
        <taxon>Vibrionales</taxon>
        <taxon>Vibrionaceae</taxon>
        <taxon>Vibrio</taxon>
    </lineage>
</organism>
<accession>A0A1M7YZQ9</accession>
<dbReference type="AlphaFoldDB" id="A0A1M7YZQ9"/>
<gene>
    <name evidence="1" type="ORF">VQ7734_03918</name>
</gene>
<evidence type="ECO:0000313" key="2">
    <source>
        <dbReference type="Proteomes" id="UP000184600"/>
    </source>
</evidence>
<dbReference type="EMBL" id="FRFG01000055">
    <property type="protein sequence ID" value="SHO58148.1"/>
    <property type="molecule type" value="Genomic_DNA"/>
</dbReference>
<proteinExistence type="predicted"/>
<protein>
    <submittedName>
        <fullName evidence="1">Uncharacterized protein</fullName>
    </submittedName>
</protein>
<name>A0A1M7YZQ9_9VIBR</name>
<dbReference type="RefSeq" id="WP_073585596.1">
    <property type="nucleotide sequence ID" value="NZ_AP024898.1"/>
</dbReference>
<reference evidence="2" key="1">
    <citation type="submission" date="2016-12" db="EMBL/GenBank/DDBJ databases">
        <authorList>
            <person name="Rodrigo-Torres L."/>
            <person name="Arahal R.D."/>
            <person name="Lucena T."/>
        </authorList>
    </citation>
    <scope>NUCLEOTIDE SEQUENCE [LARGE SCALE GENOMIC DNA]</scope>
</reference>
<sequence length="64" mass="7507">MTDYYTNDLELPLKARLHLMMMQVIMMDTEQNELNEVLLYLHNLITLNESSSESESALLLFNVE</sequence>
<keyword evidence="2" id="KW-1185">Reference proteome</keyword>